<dbReference type="SUPFAM" id="SSF48208">
    <property type="entry name" value="Six-hairpin glycosidases"/>
    <property type="match status" value="1"/>
</dbReference>
<gene>
    <name evidence="3" type="ORF">VSS16_01180</name>
</gene>
<dbReference type="Proteomes" id="UP001585080">
    <property type="component" value="Unassembled WGS sequence"/>
</dbReference>
<accession>A0ABV5E3D4</accession>
<evidence type="ECO:0000313" key="3">
    <source>
        <dbReference type="EMBL" id="MFB8771366.1"/>
    </source>
</evidence>
<dbReference type="Pfam" id="PF22422">
    <property type="entry name" value="MGH1-like_GH"/>
    <property type="match status" value="1"/>
</dbReference>
<sequence length="649" mass="69645">MTDRHHLLVYGGTFAAVGDRGDISGVRGASAADGLPDGLFVRDARHLSRWQLTVDGAVPEALTPVADGDTARCVLVPRGGRQEPPAYTLFREQAVGDGSFVESVRVSGNRPVPTTVRLALTVDADFTDQFELRSDHRTYAKTGAVRRRQVLDDGVEFTYRRGEWESRTTVTSDPAPDGVEETGTGARRLVWTLELEPHGTAELVLRVIARPHGEKRALRVPRSPAAVNEQLLAREGQFVEGVAFPTGWPELAAACARGLADLAALQVPATGPDGEELRVPAAGAPWFLTLLGRDALLTSLFALPYRPGLAAATLPALAAAQATGTEVGSVAQPGKIVHEVRHGELAHFGQVPYGRYYGSVDATPLFLVLLGAYVEQTGDTHLARRLQPHARAAVGWMLDHGGLTSRGYLVYRADQGGLANQNWKDSPGAICSADGSRPSGPVMAAGAQGYAYDALRRTAWLARTAWDDETYGALLEQAAGDLRDRFQRDFWMPERSFPALALDGEGRQVDALASDAGHLLWSGLLDKEYGELVGRRLLEPDFFSGWGVRTLAAGQPAYHPLSYHRGSVWPHDNALITLGLSRYGLHDEARTVAHALVDAATATGHRLPEVLAGYGRDTHAEPVPYPHACVRESRSAAAPLALLTAVGGA</sequence>
<reference evidence="3 4" key="1">
    <citation type="submission" date="2024-01" db="EMBL/GenBank/DDBJ databases">
        <title>Genome mining of biosynthetic gene clusters to explore secondary metabolites of Streptomyces sp.</title>
        <authorList>
            <person name="Baig A."/>
            <person name="Ajitkumar Shintre N."/>
            <person name="Kumar H."/>
            <person name="Anbarasu A."/>
            <person name="Ramaiah S."/>
        </authorList>
    </citation>
    <scope>NUCLEOTIDE SEQUENCE [LARGE SCALE GENOMIC DNA]</scope>
    <source>
        <strain evidence="3 4">A57</strain>
    </source>
</reference>
<feature type="domain" description="Putative glycogen debranching enzyme N-terminal" evidence="1">
    <location>
        <begin position="8"/>
        <end position="205"/>
    </location>
</feature>
<comment type="caution">
    <text evidence="3">The sequence shown here is derived from an EMBL/GenBank/DDBJ whole genome shotgun (WGS) entry which is preliminary data.</text>
</comment>
<name>A0ABV5E3D4_9ACTN</name>
<organism evidence="3 4">
    <name type="scientific">Streptomyces broussonetiae</name>
    <dbReference type="NCBI Taxonomy" id="2686304"/>
    <lineage>
        <taxon>Bacteria</taxon>
        <taxon>Bacillati</taxon>
        <taxon>Actinomycetota</taxon>
        <taxon>Actinomycetes</taxon>
        <taxon>Kitasatosporales</taxon>
        <taxon>Streptomycetaceae</taxon>
        <taxon>Streptomyces</taxon>
    </lineage>
</organism>
<dbReference type="Gene3D" id="1.50.10.10">
    <property type="match status" value="1"/>
</dbReference>
<dbReference type="InterPro" id="IPR054491">
    <property type="entry name" value="MGH1-like_GH"/>
</dbReference>
<proteinExistence type="predicted"/>
<dbReference type="InterPro" id="IPR008928">
    <property type="entry name" value="6-hairpin_glycosidase_sf"/>
</dbReference>
<dbReference type="InterPro" id="IPR032856">
    <property type="entry name" value="GDE_N_bis"/>
</dbReference>
<evidence type="ECO:0000313" key="4">
    <source>
        <dbReference type="Proteomes" id="UP001585080"/>
    </source>
</evidence>
<protein>
    <submittedName>
        <fullName evidence="3">Glycogen debranching N-terminal domain-containing protein</fullName>
    </submittedName>
</protein>
<evidence type="ECO:0000259" key="1">
    <source>
        <dbReference type="Pfam" id="PF14742"/>
    </source>
</evidence>
<dbReference type="Pfam" id="PF14742">
    <property type="entry name" value="GDE_N_bis"/>
    <property type="match status" value="1"/>
</dbReference>
<dbReference type="RefSeq" id="WP_376730427.1">
    <property type="nucleotide sequence ID" value="NZ_JAYMRP010000001.1"/>
</dbReference>
<evidence type="ECO:0000259" key="2">
    <source>
        <dbReference type="Pfam" id="PF22422"/>
    </source>
</evidence>
<dbReference type="EMBL" id="JAYMRP010000001">
    <property type="protein sequence ID" value="MFB8771366.1"/>
    <property type="molecule type" value="Genomic_DNA"/>
</dbReference>
<feature type="domain" description="Mannosylglycerate hydrolase MGH1-like glycoside hydrolase" evidence="2">
    <location>
        <begin position="441"/>
        <end position="602"/>
    </location>
</feature>
<keyword evidence="4" id="KW-1185">Reference proteome</keyword>
<dbReference type="InterPro" id="IPR012341">
    <property type="entry name" value="6hp_glycosidase-like_sf"/>
</dbReference>